<dbReference type="InterPro" id="IPR052048">
    <property type="entry name" value="ST_Response_Regulator"/>
</dbReference>
<proteinExistence type="predicted"/>
<dbReference type="eggNOG" id="COG2201">
    <property type="taxonomic scope" value="Bacteria"/>
</dbReference>
<dbReference type="InterPro" id="IPR001789">
    <property type="entry name" value="Sig_transdc_resp-reg_receiver"/>
</dbReference>
<feature type="domain" description="Response regulatory" evidence="2">
    <location>
        <begin position="5"/>
        <end position="121"/>
    </location>
</feature>
<dbReference type="HOGENOM" id="CLU_000445_69_15_9"/>
<dbReference type="Pfam" id="PF00072">
    <property type="entry name" value="Response_reg"/>
    <property type="match status" value="1"/>
</dbReference>
<gene>
    <name evidence="3" type="ordered locus">Csac_0820</name>
</gene>
<dbReference type="GO" id="GO:0000160">
    <property type="term" value="P:phosphorelay signal transduction system"/>
    <property type="evidence" value="ECO:0007669"/>
    <property type="project" value="InterPro"/>
</dbReference>
<dbReference type="STRING" id="351627.Csac_0820"/>
<dbReference type="KEGG" id="csc:Csac_0820"/>
<dbReference type="SMART" id="SM00448">
    <property type="entry name" value="REC"/>
    <property type="match status" value="1"/>
</dbReference>
<evidence type="ECO:0000313" key="4">
    <source>
        <dbReference type="Proteomes" id="UP000000256"/>
    </source>
</evidence>
<evidence type="ECO:0000256" key="1">
    <source>
        <dbReference type="PROSITE-ProRule" id="PRU00169"/>
    </source>
</evidence>
<accession>A4XHQ3</accession>
<dbReference type="Gene3D" id="3.40.50.2300">
    <property type="match status" value="1"/>
</dbReference>
<evidence type="ECO:0000313" key="3">
    <source>
        <dbReference type="EMBL" id="ABP66438.1"/>
    </source>
</evidence>
<dbReference type="SUPFAM" id="SSF52172">
    <property type="entry name" value="CheY-like"/>
    <property type="match status" value="1"/>
</dbReference>
<dbReference type="AlphaFoldDB" id="A4XHQ3"/>
<dbReference type="Proteomes" id="UP000000256">
    <property type="component" value="Chromosome"/>
</dbReference>
<reference evidence="3 4" key="1">
    <citation type="journal article" date="2008" name="Appl. Environ. Microbiol.">
        <title>Hydrogenomics of the extremely thermophilic bacterium Caldicellulosiruptor saccharolyticus.</title>
        <authorList>
            <person name="van de Werken H.J."/>
            <person name="Verhaart M.R."/>
            <person name="VanFossen A.L."/>
            <person name="Willquist K."/>
            <person name="Lewis D.L."/>
            <person name="Nichols J.D."/>
            <person name="Goorissen H.P."/>
            <person name="Mongodin E.F."/>
            <person name="Nelson K.E."/>
            <person name="van Niel E.W."/>
            <person name="Stams A.J."/>
            <person name="Ward D.E."/>
            <person name="de Vos W.M."/>
            <person name="van der Oost J."/>
            <person name="Kelly R.M."/>
            <person name="Kengen S.W."/>
        </authorList>
    </citation>
    <scope>NUCLEOTIDE SEQUENCE [LARGE SCALE GENOMIC DNA]</scope>
    <source>
        <strain evidence="4">ATCC 43494 / DSM 8903 / Tp8T 6331</strain>
    </source>
</reference>
<dbReference type="InterPro" id="IPR011006">
    <property type="entry name" value="CheY-like_superfamily"/>
</dbReference>
<dbReference type="OrthoDB" id="9794370at2"/>
<dbReference type="EMBL" id="CP000679">
    <property type="protein sequence ID" value="ABP66438.1"/>
    <property type="molecule type" value="Genomic_DNA"/>
</dbReference>
<name>A4XHQ3_CALS8</name>
<keyword evidence="1" id="KW-0597">Phosphoprotein</keyword>
<dbReference type="PROSITE" id="PS50110">
    <property type="entry name" value="RESPONSE_REGULATORY"/>
    <property type="match status" value="1"/>
</dbReference>
<dbReference type="RefSeq" id="WP_011916386.1">
    <property type="nucleotide sequence ID" value="NC_009437.1"/>
</dbReference>
<evidence type="ECO:0000259" key="2">
    <source>
        <dbReference type="PROSITE" id="PS50110"/>
    </source>
</evidence>
<organism evidence="3 4">
    <name type="scientific">Caldicellulosiruptor saccharolyticus (strain ATCC 43494 / DSM 8903 / Tp8T 6331)</name>
    <dbReference type="NCBI Taxonomy" id="351627"/>
    <lineage>
        <taxon>Bacteria</taxon>
        <taxon>Bacillati</taxon>
        <taxon>Bacillota</taxon>
        <taxon>Bacillota incertae sedis</taxon>
        <taxon>Caldicellulosiruptorales</taxon>
        <taxon>Caldicellulosiruptoraceae</taxon>
        <taxon>Caldicellulosiruptor</taxon>
    </lineage>
</organism>
<keyword evidence="4" id="KW-1185">Reference proteome</keyword>
<dbReference type="PANTHER" id="PTHR43228:SF1">
    <property type="entry name" value="TWO-COMPONENT RESPONSE REGULATOR ARR22"/>
    <property type="match status" value="1"/>
</dbReference>
<dbReference type="PANTHER" id="PTHR43228">
    <property type="entry name" value="TWO-COMPONENT RESPONSE REGULATOR"/>
    <property type="match status" value="1"/>
</dbReference>
<protein>
    <submittedName>
        <fullName evidence="3">Response regulator receiver protein</fullName>
    </submittedName>
</protein>
<feature type="modified residue" description="4-aspartylphosphate" evidence="1">
    <location>
        <position position="56"/>
    </location>
</feature>
<sequence>MRKVTFLIVDDSPMWRKVIKRFIEEKLGGNIVGEAKDGIEAIVLYKKLKPDIVTMDIEMPNLDGIKALEEILNFDKDAKVIMISSKGEEDVVRKALLKGAQDFIRKDLKLEKWVKRFEKVIREIKGKKENMTYNVFSVIISYINKLKNNNKS</sequence>